<dbReference type="Proteomes" id="UP000075517">
    <property type="component" value="Unassembled WGS sequence"/>
</dbReference>
<name>A0A150NBT4_GEOSE</name>
<dbReference type="PATRIC" id="fig|1422.17.peg.3091"/>
<dbReference type="EMBL" id="LQYY01000060">
    <property type="protein sequence ID" value="KYD34148.1"/>
    <property type="molecule type" value="Genomic_DNA"/>
</dbReference>
<sequence>MARQPAESGEHHPQRVALFDGDKRFFRMPLNFILFRAGDSHFNDQRE</sequence>
<organism evidence="1 2">
    <name type="scientific">Geobacillus stearothermophilus</name>
    <name type="common">Bacillus stearothermophilus</name>
    <dbReference type="NCBI Taxonomy" id="1422"/>
    <lineage>
        <taxon>Bacteria</taxon>
        <taxon>Bacillati</taxon>
        <taxon>Bacillota</taxon>
        <taxon>Bacilli</taxon>
        <taxon>Bacillales</taxon>
        <taxon>Anoxybacillaceae</taxon>
        <taxon>Geobacillus</taxon>
    </lineage>
</organism>
<gene>
    <name evidence="1" type="ORF">B4114_2584</name>
</gene>
<proteinExistence type="predicted"/>
<dbReference type="AlphaFoldDB" id="A0A150NBT4"/>
<comment type="caution">
    <text evidence="1">The sequence shown here is derived from an EMBL/GenBank/DDBJ whole genome shotgun (WGS) entry which is preliminary data.</text>
</comment>
<evidence type="ECO:0000313" key="2">
    <source>
        <dbReference type="Proteomes" id="UP000075517"/>
    </source>
</evidence>
<protein>
    <submittedName>
        <fullName evidence="1">Uncharacterized protein</fullName>
    </submittedName>
</protein>
<evidence type="ECO:0000313" key="1">
    <source>
        <dbReference type="EMBL" id="KYD34148.1"/>
    </source>
</evidence>
<accession>A0A150NBT4</accession>
<reference evidence="1 2" key="1">
    <citation type="submission" date="2016-01" db="EMBL/GenBank/DDBJ databases">
        <title>Draft Genome Sequences of Seven Thermophilic Sporeformers Isolated from Foods.</title>
        <authorList>
            <person name="Berendsen E.M."/>
            <person name="Wells-Bennik M.H."/>
            <person name="Krawcyk A.O."/>
            <person name="De Jong A."/>
            <person name="Holsappel S."/>
            <person name="Eijlander R.T."/>
            <person name="Kuipers O.P."/>
        </authorList>
    </citation>
    <scope>NUCLEOTIDE SEQUENCE [LARGE SCALE GENOMIC DNA]</scope>
    <source>
        <strain evidence="1 2">B4114</strain>
    </source>
</reference>